<dbReference type="EMBL" id="WBJY01000001">
    <property type="protein sequence ID" value="KAB1649636.1"/>
    <property type="molecule type" value="Genomic_DNA"/>
</dbReference>
<evidence type="ECO:0000259" key="1">
    <source>
        <dbReference type="Pfam" id="PF24696"/>
    </source>
</evidence>
<comment type="caution">
    <text evidence="2">The sequence shown here is derived from an EMBL/GenBank/DDBJ whole genome shotgun (WGS) entry which is preliminary data.</text>
</comment>
<sequence>MSTQQILDPTISSLSTQATKPASVAGGPLRVESLDGLRVGVLENTKRNAAEILDALADGLGERFDLGQVVRRTKRQFAMPFSDEQLQDLRDEVDVLVIGVGDCGSCSAAAVADGIALEANGIPAAVICTDAFEGNSRAMAKLKGAPDFDFIVTSHPVANLDDQGVRERGRALVDDVVGRIVASAAAGAAR</sequence>
<dbReference type="NCBIfam" id="NF041046">
    <property type="entry name" value="UGSC_fam"/>
    <property type="match status" value="1"/>
</dbReference>
<dbReference type="Pfam" id="PF24696">
    <property type="entry name" value="UGSC"/>
    <property type="match status" value="1"/>
</dbReference>
<evidence type="ECO:0000313" key="2">
    <source>
        <dbReference type="EMBL" id="KAB1649636.1"/>
    </source>
</evidence>
<dbReference type="InterPro" id="IPR049831">
    <property type="entry name" value="UGSC_seleno"/>
</dbReference>
<name>A0A6H9WLD0_9MICO</name>
<dbReference type="OrthoDB" id="2990547at2"/>
<dbReference type="RefSeq" id="WP_158028226.1">
    <property type="nucleotide sequence ID" value="NZ_BMHG01000001.1"/>
</dbReference>
<dbReference type="AlphaFoldDB" id="A0A6H9WLD0"/>
<accession>A0A6H9WLD0</accession>
<evidence type="ECO:0000313" key="3">
    <source>
        <dbReference type="Proteomes" id="UP000431744"/>
    </source>
</evidence>
<proteinExistence type="predicted"/>
<dbReference type="InterPro" id="IPR057767">
    <property type="entry name" value="UGSC-like_dom"/>
</dbReference>
<gene>
    <name evidence="2" type="ORF">F8O04_05170</name>
</gene>
<protein>
    <recommendedName>
        <fullName evidence="1">UGSC-like domain-containing protein</fullName>
    </recommendedName>
</protein>
<reference evidence="2 3" key="1">
    <citation type="submission" date="2019-09" db="EMBL/GenBank/DDBJ databases">
        <title>Phylogeny of genus Pseudoclavibacter and closely related genus.</title>
        <authorList>
            <person name="Li Y."/>
        </authorList>
    </citation>
    <scope>NUCLEOTIDE SEQUENCE [LARGE SCALE GENOMIC DNA]</scope>
    <source>
        <strain evidence="2 3">EGI 60007</strain>
    </source>
</reference>
<keyword evidence="3" id="KW-1185">Reference proteome</keyword>
<feature type="domain" description="UGSC-like" evidence="1">
    <location>
        <begin position="6"/>
        <end position="179"/>
    </location>
</feature>
<dbReference type="Proteomes" id="UP000431744">
    <property type="component" value="Unassembled WGS sequence"/>
</dbReference>
<organism evidence="2 3">
    <name type="scientific">Pseudoclavibacter endophyticus</name>
    <dbReference type="NCBI Taxonomy" id="1778590"/>
    <lineage>
        <taxon>Bacteria</taxon>
        <taxon>Bacillati</taxon>
        <taxon>Actinomycetota</taxon>
        <taxon>Actinomycetes</taxon>
        <taxon>Micrococcales</taxon>
        <taxon>Microbacteriaceae</taxon>
        <taxon>Pseudoclavibacter</taxon>
    </lineage>
</organism>